<dbReference type="Pfam" id="PF01979">
    <property type="entry name" value="Amidohydro_1"/>
    <property type="match status" value="1"/>
</dbReference>
<keyword evidence="3" id="KW-0732">Signal</keyword>
<feature type="domain" description="Amidohydrolase-related" evidence="4">
    <location>
        <begin position="348"/>
        <end position="432"/>
    </location>
</feature>
<evidence type="ECO:0000313" key="6">
    <source>
        <dbReference type="Proteomes" id="UP000559860"/>
    </source>
</evidence>
<accession>A0A7W4IQ54</accession>
<gene>
    <name evidence="5" type="ORF">HLH36_00980</name>
</gene>
<proteinExistence type="inferred from homology"/>
<organism evidence="5 6">
    <name type="scientific">Gluconacetobacter aggeris</name>
    <dbReference type="NCBI Taxonomy" id="1286186"/>
    <lineage>
        <taxon>Bacteria</taxon>
        <taxon>Pseudomonadati</taxon>
        <taxon>Pseudomonadota</taxon>
        <taxon>Alphaproteobacteria</taxon>
        <taxon>Acetobacterales</taxon>
        <taxon>Acetobacteraceae</taxon>
        <taxon>Gluconacetobacter</taxon>
    </lineage>
</organism>
<dbReference type="Proteomes" id="UP000559860">
    <property type="component" value="Unassembled WGS sequence"/>
</dbReference>
<dbReference type="InterPro" id="IPR006680">
    <property type="entry name" value="Amidohydro-rel"/>
</dbReference>
<feature type="chain" id="PRO_5030744175" evidence="3">
    <location>
        <begin position="25"/>
        <end position="459"/>
    </location>
</feature>
<dbReference type="SUPFAM" id="SSF51338">
    <property type="entry name" value="Composite domain of metallo-dependent hydrolases"/>
    <property type="match status" value="1"/>
</dbReference>
<evidence type="ECO:0000256" key="3">
    <source>
        <dbReference type="SAM" id="SignalP"/>
    </source>
</evidence>
<dbReference type="SUPFAM" id="SSF51556">
    <property type="entry name" value="Metallo-dependent hydrolases"/>
    <property type="match status" value="1"/>
</dbReference>
<dbReference type="PANTHER" id="PTHR11113">
    <property type="entry name" value="N-ACETYLGLUCOSAMINE-6-PHOSPHATE DEACETYLASE"/>
    <property type="match status" value="1"/>
</dbReference>
<dbReference type="InterPro" id="IPR011059">
    <property type="entry name" value="Metal-dep_hydrolase_composite"/>
</dbReference>
<dbReference type="EMBL" id="JABEQD010000001">
    <property type="protein sequence ID" value="MBB2166942.1"/>
    <property type="molecule type" value="Genomic_DNA"/>
</dbReference>
<dbReference type="Gene3D" id="2.30.40.10">
    <property type="entry name" value="Urease, subunit C, domain 1"/>
    <property type="match status" value="1"/>
</dbReference>
<dbReference type="GO" id="GO:0008448">
    <property type="term" value="F:N-acetylglucosamine-6-phosphate deacetylase activity"/>
    <property type="evidence" value="ECO:0007669"/>
    <property type="project" value="TreeGrafter"/>
</dbReference>
<feature type="signal peptide" evidence="3">
    <location>
        <begin position="1"/>
        <end position="24"/>
    </location>
</feature>
<dbReference type="InterPro" id="IPR032466">
    <property type="entry name" value="Metal_Hydrolase"/>
</dbReference>
<sequence>MRPAPLCLMIGLMTCLSVPRQAAAAIPPWLRDLFPSTYRPLPREDTLIVHATILDGAGHRIEDGSLLMRDGRIAAIGPHLTDAKAHVIDARGRWVTPGLIDIHSHDGTYVVPITAIDEETSDVSELSDPNAADSWIETAINPQDPAFARALAHGVTTLQVLPGSSPIFGGRSVVLHPIPATTMQAMKMPDAPWGMKMACGENPRSEDAEKGRGPTSREGEIAFIRAAFAKAGRYRQDWKRYLAGQGTQPDDDARLDTLAAALDGMIAVHMHCYRADEMAVMLDLSRALGFRIAAFHHAVEGYKIAPLLARAHVCAAVWSDWWGYKMEALDGIRENAAFIDAAGGCAMMHSDSPFLGQWLNIEAGKAAAAGRRAGLDLPPEHVIGWLTANPARALGLDRRIGSLEPGKDADAVIWSMQPFSVYAHADMVFVDGAVAFDRTDPHRRPRTDFELGRTPPEAP</sequence>
<evidence type="ECO:0000313" key="5">
    <source>
        <dbReference type="EMBL" id="MBB2166942.1"/>
    </source>
</evidence>
<evidence type="ECO:0000256" key="2">
    <source>
        <dbReference type="ARBA" id="ARBA00022801"/>
    </source>
</evidence>
<dbReference type="GO" id="GO:0006046">
    <property type="term" value="P:N-acetylglucosamine catabolic process"/>
    <property type="evidence" value="ECO:0007669"/>
    <property type="project" value="TreeGrafter"/>
</dbReference>
<dbReference type="PANTHER" id="PTHR11113:SF14">
    <property type="entry name" value="N-ACETYLGLUCOSAMINE-6-PHOSPHATE DEACETYLASE"/>
    <property type="match status" value="1"/>
</dbReference>
<keyword evidence="6" id="KW-1185">Reference proteome</keyword>
<dbReference type="Gene3D" id="3.20.20.140">
    <property type="entry name" value="Metal-dependent hydrolases"/>
    <property type="match status" value="1"/>
</dbReference>
<protein>
    <submittedName>
        <fullName evidence="5">Amidohydrolase family protein</fullName>
    </submittedName>
</protein>
<name>A0A7W4IQ54_9PROT</name>
<evidence type="ECO:0000256" key="1">
    <source>
        <dbReference type="ARBA" id="ARBA00010716"/>
    </source>
</evidence>
<reference evidence="5 6" key="1">
    <citation type="submission" date="2020-04" db="EMBL/GenBank/DDBJ databases">
        <title>Description of novel Gluconacetobacter.</title>
        <authorList>
            <person name="Sombolestani A."/>
        </authorList>
    </citation>
    <scope>NUCLEOTIDE SEQUENCE [LARGE SCALE GENOMIC DNA]</scope>
    <source>
        <strain evidence="5 6">LMG 27801</strain>
    </source>
</reference>
<evidence type="ECO:0000259" key="4">
    <source>
        <dbReference type="Pfam" id="PF01979"/>
    </source>
</evidence>
<comment type="caution">
    <text evidence="5">The sequence shown here is derived from an EMBL/GenBank/DDBJ whole genome shotgun (WGS) entry which is preliminary data.</text>
</comment>
<comment type="similarity">
    <text evidence="1">Belongs to the metallo-dependent hydrolases superfamily. NagA family.</text>
</comment>
<dbReference type="AlphaFoldDB" id="A0A7W4IQ54"/>
<keyword evidence="2 5" id="KW-0378">Hydrolase</keyword>